<reference evidence="8" key="1">
    <citation type="submission" date="2013-07" db="EMBL/GenBank/DDBJ databases">
        <authorList>
            <person name="Liu J."/>
            <person name="Yan Y."/>
        </authorList>
    </citation>
    <scope>NUCLEOTIDE SEQUENCE</scope>
    <source>
        <strain evidence="8">GD1</strain>
    </source>
</reference>
<keyword evidence="3 5" id="KW-0493">Microtubule</keyword>
<proteinExistence type="evidence at transcript level"/>
<evidence type="ECO:0000256" key="6">
    <source>
        <dbReference type="SAM" id="Coils"/>
    </source>
</evidence>
<accession>U3GQK4</accession>
<keyword evidence="4" id="KW-0206">Cytoskeleton</keyword>
<dbReference type="InterPro" id="IPR036133">
    <property type="entry name" value="EB1_C_sf"/>
</dbReference>
<evidence type="ECO:0000256" key="1">
    <source>
        <dbReference type="ARBA" id="ARBA00004245"/>
    </source>
</evidence>
<dbReference type="InterPro" id="IPR004953">
    <property type="entry name" value="EB1_C"/>
</dbReference>
<feature type="domain" description="EB1 C-terminal" evidence="7">
    <location>
        <begin position="187"/>
        <end position="253"/>
    </location>
</feature>
<dbReference type="Pfam" id="PF03271">
    <property type="entry name" value="EB1"/>
    <property type="match status" value="1"/>
</dbReference>
<protein>
    <submittedName>
        <fullName evidence="8">EB1 protein</fullName>
    </submittedName>
</protein>
<dbReference type="VEuPathDB" id="MicrosporidiaDB:NBO_402g0002"/>
<dbReference type="SUPFAM" id="SSF47576">
    <property type="entry name" value="Calponin-homology domain, CH-domain"/>
    <property type="match status" value="1"/>
</dbReference>
<dbReference type="Gene3D" id="1.20.5.1430">
    <property type="match status" value="1"/>
</dbReference>
<dbReference type="GO" id="GO:0008017">
    <property type="term" value="F:microtubule binding"/>
    <property type="evidence" value="ECO:0007669"/>
    <property type="project" value="InterPro"/>
</dbReference>
<dbReference type="Gene3D" id="1.10.418.10">
    <property type="entry name" value="Calponin-like domain"/>
    <property type="match status" value="1"/>
</dbReference>
<organism evidence="8">
    <name type="scientific">Nosema bombycis</name>
    <name type="common">Microsporidian parasite</name>
    <name type="synonym">Pebrine of silkworm</name>
    <dbReference type="NCBI Taxonomy" id="27978"/>
    <lineage>
        <taxon>Eukaryota</taxon>
        <taxon>Fungi</taxon>
        <taxon>Fungi incertae sedis</taxon>
        <taxon>Microsporidia</taxon>
        <taxon>Nosematidae</taxon>
        <taxon>Nosema</taxon>
    </lineage>
</organism>
<dbReference type="VEuPathDB" id="MicrosporidiaDB:NBO_8g0012"/>
<dbReference type="SUPFAM" id="SSF140612">
    <property type="entry name" value="EB1 dimerisation domain-like"/>
    <property type="match status" value="1"/>
</dbReference>
<evidence type="ECO:0000259" key="7">
    <source>
        <dbReference type="PROSITE" id="PS51230"/>
    </source>
</evidence>
<evidence type="ECO:0000256" key="5">
    <source>
        <dbReference type="PROSITE-ProRule" id="PRU00576"/>
    </source>
</evidence>
<dbReference type="GO" id="GO:0005874">
    <property type="term" value="C:microtubule"/>
    <property type="evidence" value="ECO:0007669"/>
    <property type="project" value="UniProtKB-KW"/>
</dbReference>
<evidence type="ECO:0000313" key="8">
    <source>
        <dbReference type="EMBL" id="AGT97395.1"/>
    </source>
</evidence>
<comment type="subcellular location">
    <subcellularLocation>
        <location evidence="1">Cytoplasm</location>
        <location evidence="1">Cytoskeleton</location>
    </subcellularLocation>
</comment>
<evidence type="ECO:0000256" key="2">
    <source>
        <dbReference type="ARBA" id="ARBA00022490"/>
    </source>
</evidence>
<evidence type="ECO:0000256" key="3">
    <source>
        <dbReference type="ARBA" id="ARBA00022701"/>
    </source>
</evidence>
<evidence type="ECO:0000256" key="4">
    <source>
        <dbReference type="ARBA" id="ARBA00023212"/>
    </source>
</evidence>
<keyword evidence="2" id="KW-0963">Cytoplasm</keyword>
<dbReference type="InterPro" id="IPR036872">
    <property type="entry name" value="CH_dom_sf"/>
</dbReference>
<dbReference type="EMBL" id="KF421134">
    <property type="protein sequence ID" value="AGT97395.1"/>
    <property type="molecule type" value="mRNA"/>
</dbReference>
<keyword evidence="6" id="KW-0175">Coiled coil</keyword>
<dbReference type="InterPro" id="IPR027328">
    <property type="entry name" value="MAPRE"/>
</dbReference>
<name>U3GQK4_NOSBO</name>
<dbReference type="PROSITE" id="PS51230">
    <property type="entry name" value="EB1_C"/>
    <property type="match status" value="1"/>
</dbReference>
<feature type="coiled-coil region" evidence="6">
    <location>
        <begin position="149"/>
        <end position="191"/>
    </location>
</feature>
<sequence length="253" mass="29951">MVNSRKELVNWFNDLGIEIDRIEDLGKGNAICELISQIHHTFPLNFIRKPSNEYEYLKNMKIIQAFLIANKIELYFPVEKLIKCKLQDNLEVAQKLYKYYVKMSYGKSKVTEEDKMSKSISECLITNKPKESPKKPLSSSFSLDREACRKEIIENLTKEKNKMQDEEKKRIEDLEEENKKLKETINEKDLEICKFKAIMGELGSVKEILKAMEANRDFYFKKLVEIEKYLEMNKEICEDAKTEIFEILYKKNE</sequence>
<dbReference type="AlphaFoldDB" id="U3GQK4"/>
<dbReference type="PANTHER" id="PTHR10623">
    <property type="entry name" value="MICROTUBULE-ASSOCIATED PROTEIN RP/EB FAMILY MEMBER"/>
    <property type="match status" value="1"/>
</dbReference>